<accession>A0A3B0SKE8</accession>
<sequence>MRLRWFILGIVTAVGGGVVAAAKLRRAREALNAQNAARIGARGVAGIIDRVANSVSPAKPDRQA</sequence>
<dbReference type="EMBL" id="UOEK01000329">
    <property type="protein sequence ID" value="VAW05888.1"/>
    <property type="molecule type" value="Genomic_DNA"/>
</dbReference>
<proteinExistence type="predicted"/>
<dbReference type="AlphaFoldDB" id="A0A3B0SKE8"/>
<protein>
    <submittedName>
        <fullName evidence="1">Uncharacterized protein</fullName>
    </submittedName>
</protein>
<reference evidence="1" key="1">
    <citation type="submission" date="2018-06" db="EMBL/GenBank/DDBJ databases">
        <authorList>
            <person name="Zhirakovskaya E."/>
        </authorList>
    </citation>
    <scope>NUCLEOTIDE SEQUENCE</scope>
</reference>
<evidence type="ECO:0000313" key="1">
    <source>
        <dbReference type="EMBL" id="VAW05888.1"/>
    </source>
</evidence>
<name>A0A3B0SKE8_9ZZZZ</name>
<organism evidence="1">
    <name type="scientific">hydrothermal vent metagenome</name>
    <dbReference type="NCBI Taxonomy" id="652676"/>
    <lineage>
        <taxon>unclassified sequences</taxon>
        <taxon>metagenomes</taxon>
        <taxon>ecological metagenomes</taxon>
    </lineage>
</organism>
<gene>
    <name evidence="1" type="ORF">MNBD_ACTINO02-778</name>
</gene>